<name>A0A1H4J2Q0_9BACT</name>
<dbReference type="InterPro" id="IPR053802">
    <property type="entry name" value="DUF6950"/>
</dbReference>
<protein>
    <recommendedName>
        <fullName evidence="1">DUF6950 domain-containing protein</fullName>
    </recommendedName>
</protein>
<dbReference type="RefSeq" id="WP_074652041.1">
    <property type="nucleotide sequence ID" value="NZ_FNSD01000001.1"/>
</dbReference>
<proteinExistence type="predicted"/>
<sequence>MPLQRKPHWATREYHDFLLARAREPFDWGTNDCATFAADGVLAITGVDIMTELRGYTTNTGAMQKIHDVTSGTSFEEAVVWCAGRHGLIERMFPLMAQRGDLVLYRNADDSIAAGLVSLAGREVVSPGDAGLLCMPLTSVHRAWTY</sequence>
<dbReference type="Proteomes" id="UP000182409">
    <property type="component" value="Unassembled WGS sequence"/>
</dbReference>
<dbReference type="Pfam" id="PF22262">
    <property type="entry name" value="DUF6950"/>
    <property type="match status" value="1"/>
</dbReference>
<dbReference type="AlphaFoldDB" id="A0A1H4J2Q0"/>
<dbReference type="OrthoDB" id="120798at2"/>
<feature type="domain" description="DUF6950" evidence="1">
    <location>
        <begin position="5"/>
        <end position="145"/>
    </location>
</feature>
<reference evidence="2 3" key="1">
    <citation type="submission" date="2016-10" db="EMBL/GenBank/DDBJ databases">
        <authorList>
            <person name="de Groot N.N."/>
        </authorList>
    </citation>
    <scope>NUCLEOTIDE SEQUENCE [LARGE SCALE GENOMIC DNA]</scope>
    <source>
        <strain evidence="2 3">AB35.6</strain>
    </source>
</reference>
<evidence type="ECO:0000313" key="2">
    <source>
        <dbReference type="EMBL" id="SEB40574.1"/>
    </source>
</evidence>
<organism evidence="2 3">
    <name type="scientific">Terriglobus roseus</name>
    <dbReference type="NCBI Taxonomy" id="392734"/>
    <lineage>
        <taxon>Bacteria</taxon>
        <taxon>Pseudomonadati</taxon>
        <taxon>Acidobacteriota</taxon>
        <taxon>Terriglobia</taxon>
        <taxon>Terriglobales</taxon>
        <taxon>Acidobacteriaceae</taxon>
        <taxon>Terriglobus</taxon>
    </lineage>
</organism>
<accession>A0A1H4J2Q0</accession>
<evidence type="ECO:0000313" key="3">
    <source>
        <dbReference type="Proteomes" id="UP000182409"/>
    </source>
</evidence>
<gene>
    <name evidence="2" type="ORF">SAMN05443244_0318</name>
</gene>
<evidence type="ECO:0000259" key="1">
    <source>
        <dbReference type="Pfam" id="PF22262"/>
    </source>
</evidence>
<dbReference type="EMBL" id="FNSD01000001">
    <property type="protein sequence ID" value="SEB40574.1"/>
    <property type="molecule type" value="Genomic_DNA"/>
</dbReference>